<evidence type="ECO:0000313" key="4">
    <source>
        <dbReference type="EMBL" id="CAB4217358.1"/>
    </source>
</evidence>
<protein>
    <submittedName>
        <fullName evidence="2">Uncharacterized protein</fullName>
    </submittedName>
</protein>
<dbReference type="EMBL" id="LR797173">
    <property type="protein sequence ID" value="CAB4191294.1"/>
    <property type="molecule type" value="Genomic_DNA"/>
</dbReference>
<dbReference type="EMBL" id="LR796462">
    <property type="protein sequence ID" value="CAB4146301.1"/>
    <property type="molecule type" value="Genomic_DNA"/>
</dbReference>
<name>A0A6J5RHX3_9CAUD</name>
<accession>A0A6J5RHX3</accession>
<evidence type="ECO:0000313" key="3">
    <source>
        <dbReference type="EMBL" id="CAB4197393.1"/>
    </source>
</evidence>
<dbReference type="EMBL" id="LR797255">
    <property type="protein sequence ID" value="CAB4197393.1"/>
    <property type="molecule type" value="Genomic_DNA"/>
</dbReference>
<evidence type="ECO:0000313" key="1">
    <source>
        <dbReference type="EMBL" id="CAB4146301.1"/>
    </source>
</evidence>
<dbReference type="EMBL" id="LR797445">
    <property type="protein sequence ID" value="CAB4217358.1"/>
    <property type="molecule type" value="Genomic_DNA"/>
</dbReference>
<gene>
    <name evidence="2" type="ORF">UFOVP1225_22</name>
    <name evidence="3" type="ORF">UFOVP1319_12</name>
    <name evidence="4" type="ORF">UFOVP1591_22</name>
    <name evidence="1" type="ORF">UFOVP478_47</name>
</gene>
<organism evidence="2">
    <name type="scientific">uncultured Caudovirales phage</name>
    <dbReference type="NCBI Taxonomy" id="2100421"/>
    <lineage>
        <taxon>Viruses</taxon>
        <taxon>Duplodnaviria</taxon>
        <taxon>Heunggongvirae</taxon>
        <taxon>Uroviricota</taxon>
        <taxon>Caudoviricetes</taxon>
        <taxon>Peduoviridae</taxon>
        <taxon>Maltschvirus</taxon>
        <taxon>Maltschvirus maltsch</taxon>
    </lineage>
</organism>
<evidence type="ECO:0000313" key="2">
    <source>
        <dbReference type="EMBL" id="CAB4191294.1"/>
    </source>
</evidence>
<proteinExistence type="predicted"/>
<sequence>MILSTLKKVCAAYHQVSTATLTVDGVDLFLIAANNARGNAELLHNFELARVQASLSIDGETGADLSTAVITSGGAWSGLKEVIAVQRTNVDGILVPLDFTRADIAIERDRYELEMSEDYEPYRRYPSDAALLQRGTNGTIIQRGSKLHVYPVDAITSTPLQVTLEAYGLLADYTAASLTDVVPTDFFLQYGANFLQWSIICELNFLFRTFVTRQEGNVTSPDKEREKAWRELLLWDTYKVDSNATRSR</sequence>
<reference evidence="2" key="1">
    <citation type="submission" date="2020-05" db="EMBL/GenBank/DDBJ databases">
        <authorList>
            <person name="Chiriac C."/>
            <person name="Salcher M."/>
            <person name="Ghai R."/>
            <person name="Kavagutti S V."/>
        </authorList>
    </citation>
    <scope>NUCLEOTIDE SEQUENCE</scope>
</reference>